<dbReference type="InterPro" id="IPR001431">
    <property type="entry name" value="Pept_M16_Zn_BS"/>
</dbReference>
<evidence type="ECO:0000256" key="4">
    <source>
        <dbReference type="ARBA" id="ARBA00012449"/>
    </source>
</evidence>
<evidence type="ECO:0000256" key="7">
    <source>
        <dbReference type="ARBA" id="ARBA00022723"/>
    </source>
</evidence>
<evidence type="ECO:0000256" key="11">
    <source>
        <dbReference type="ARBA" id="ARBA00029597"/>
    </source>
</evidence>
<dbReference type="Pfam" id="PF16187">
    <property type="entry name" value="Peptidase_M16_M"/>
    <property type="match status" value="2"/>
</dbReference>
<dbReference type="Pfam" id="PF00675">
    <property type="entry name" value="Peptidase_M16"/>
    <property type="match status" value="1"/>
</dbReference>
<dbReference type="InterPro" id="IPR054734">
    <property type="entry name" value="PqqF-like_C_4"/>
</dbReference>
<keyword evidence="8" id="KW-0378">Hydrolase</keyword>
<dbReference type="Gene3D" id="3.30.830.10">
    <property type="entry name" value="Metalloenzyme, LuxS/M16 peptidase-like"/>
    <property type="match status" value="4"/>
</dbReference>
<organism evidence="20">
    <name type="scientific">Candidatus Kentrum sp. LFY</name>
    <dbReference type="NCBI Taxonomy" id="2126342"/>
    <lineage>
        <taxon>Bacteria</taxon>
        <taxon>Pseudomonadati</taxon>
        <taxon>Pseudomonadota</taxon>
        <taxon>Gammaproteobacteria</taxon>
        <taxon>Candidatus Kentrum</taxon>
    </lineage>
</organism>
<feature type="domain" description="Peptidase M16 middle/third" evidence="18">
    <location>
        <begin position="512"/>
        <end position="740"/>
    </location>
</feature>
<sequence>MTSTNPGKPLLFIVFLVLSVLASPARCDISVITSPHDTRRYAALELPNRLKVLVISDPRTDKAAAALDVFAGSNADPENRPGLAHFLEHMLFLGTRKYPGPDAFQTFIAKHAGEQNAYTGFAHTNYFFDVDARHLREALDRFGQFFIAPIFSDAYADRERSAVDAEFHTKKKNDTWRKMETIKQVMNPRHPFSRFTIGDLETFSDGGDTGETPIRQDLMALYGRYYSANLMALTVLGKEPVEVLAQWVKDVFSAIPDFDVKPPRTAEPMFTSGRLPTHIILRPVQELRQLTLLFPVPAPRPHYKTKPLYYISHIIGHEGKGSLLSLLKERGWAEALSAGIDLDHPDSAAFGVSISLTEKGIEKTDAIVALVFQTIGVMEVRESLFEEISRLADIDFLFQEKSPPMDYVSHLANALHEYPMPEVLRGPLAMDHYDEALIRRYLSALTPDNVLVMVVRPDAEETIEQETITRKAIAEGTITRETVTQGTIARGTTVRGTIDQETIARATSHGSWLDVPRFGARYKQQAIAPDTLHAWWEALAGATVTSRITMPAPNIFIPRDLSLKHVSSPGRPLAMSHRAYSPRGRPARIIHVPGLSVWFRQDTTYGVPRADLYFSVRSQAANDTPRHSVMTRLFVALVRDRLTEFVYPASLAGLDYELYPHIRGLSVRISGYHDKQKLLLTRIVDTLRETEFQAERFQIAKRELTRKLRNVRQRMPYQQALLELRDILLQPHWSPEIYLAALRPVTLSDLHAFLPELFGRISLVALSHGNVHEADALDMVAPLQGRLISDALPTRVPHGSITELAEGTPYLRTITPDHDDSVAIVYFQGQRRGFRELARMALLGQILKTPFFHQLRTEQELGYVVLASTFPILRVPGLLFLVQSPDSHPSALTTRIREFLAGASHRLADMSEAEFARHKSALITRILAREENLGIRSERYWEEIDFGIEGFDSRRRKADAARAITLTEVREMYRTRILGEHKRQLIIHAVGNRHRRQQGNGPQSREGLIDPVQDADLVTEHLVIEDPALFKQGQNTF</sequence>
<dbReference type="InterPro" id="IPR011765">
    <property type="entry name" value="Pept_M16_N"/>
</dbReference>
<dbReference type="PANTHER" id="PTHR43690:SF18">
    <property type="entry name" value="INSULIN-DEGRADING ENZYME-RELATED"/>
    <property type="match status" value="1"/>
</dbReference>
<evidence type="ECO:0000256" key="12">
    <source>
        <dbReference type="ARBA" id="ARBA00031184"/>
    </source>
</evidence>
<evidence type="ECO:0000313" key="20">
    <source>
        <dbReference type="EMBL" id="VFJ98684.1"/>
    </source>
</evidence>
<feature type="domain" description="Peptidase M16 middle/third" evidence="18">
    <location>
        <begin position="396"/>
        <end position="471"/>
    </location>
</feature>
<protein>
    <recommendedName>
        <fullName evidence="5">Protease 3</fullName>
        <ecNumber evidence="4">3.4.24.55</ecNumber>
    </recommendedName>
    <alternativeName>
        <fullName evidence="13">Pitrilysin</fullName>
    </alternativeName>
    <alternativeName>
        <fullName evidence="12">Protease III</fullName>
    </alternativeName>
    <alternativeName>
        <fullName evidence="11">Protease pi</fullName>
    </alternativeName>
</protein>
<gene>
    <name evidence="20" type="ORF">BECKLFY1418B_GA0070995_11262</name>
</gene>
<feature type="domain" description="Peptidase M16 N-terminal" evidence="16">
    <location>
        <begin position="51"/>
        <end position="175"/>
    </location>
</feature>
<name>A0A450V1H6_9GAMM</name>
<dbReference type="GO" id="GO:0046872">
    <property type="term" value="F:metal ion binding"/>
    <property type="evidence" value="ECO:0007669"/>
    <property type="project" value="UniProtKB-KW"/>
</dbReference>
<accession>A0A450V1H6</accession>
<dbReference type="InterPro" id="IPR032632">
    <property type="entry name" value="Peptidase_M16_M"/>
</dbReference>
<comment type="cofactor">
    <cofactor evidence="1">
        <name>Zn(2+)</name>
        <dbReference type="ChEBI" id="CHEBI:29105"/>
    </cofactor>
</comment>
<evidence type="ECO:0000256" key="13">
    <source>
        <dbReference type="ARBA" id="ARBA00033450"/>
    </source>
</evidence>
<feature type="coiled-coil region" evidence="15">
    <location>
        <begin position="687"/>
        <end position="714"/>
    </location>
</feature>
<evidence type="ECO:0000259" key="18">
    <source>
        <dbReference type="Pfam" id="PF16187"/>
    </source>
</evidence>
<dbReference type="SUPFAM" id="SSF63411">
    <property type="entry name" value="LuxS/MPP-like metallohydrolase"/>
    <property type="match status" value="4"/>
</dbReference>
<dbReference type="GO" id="GO:0005737">
    <property type="term" value="C:cytoplasm"/>
    <property type="evidence" value="ECO:0007669"/>
    <property type="project" value="UniProtKB-ARBA"/>
</dbReference>
<dbReference type="Pfam" id="PF22456">
    <property type="entry name" value="PqqF-like_C_4"/>
    <property type="match status" value="1"/>
</dbReference>
<dbReference type="GO" id="GO:0004222">
    <property type="term" value="F:metalloendopeptidase activity"/>
    <property type="evidence" value="ECO:0007669"/>
    <property type="project" value="UniProtKB-EC"/>
</dbReference>
<evidence type="ECO:0000256" key="8">
    <source>
        <dbReference type="ARBA" id="ARBA00022801"/>
    </source>
</evidence>
<reference evidence="20" key="1">
    <citation type="submission" date="2019-02" db="EMBL/GenBank/DDBJ databases">
        <authorList>
            <person name="Gruber-Vodicka R. H."/>
            <person name="Seah K. B. B."/>
        </authorList>
    </citation>
    <scope>NUCLEOTIDE SEQUENCE</scope>
    <source>
        <strain evidence="20">BECK_M7</strain>
    </source>
</reference>
<feature type="domain" description="Peptidase M16 C-terminal" evidence="17">
    <location>
        <begin position="215"/>
        <end position="376"/>
    </location>
</feature>
<dbReference type="InterPro" id="IPR050626">
    <property type="entry name" value="Peptidase_M16"/>
</dbReference>
<dbReference type="GO" id="GO:0006508">
    <property type="term" value="P:proteolysis"/>
    <property type="evidence" value="ECO:0007669"/>
    <property type="project" value="UniProtKB-KW"/>
</dbReference>
<dbReference type="PANTHER" id="PTHR43690">
    <property type="entry name" value="NARDILYSIN"/>
    <property type="match status" value="1"/>
</dbReference>
<keyword evidence="6" id="KW-0645">Protease</keyword>
<dbReference type="FunFam" id="3.30.830.10:FF:000012">
    <property type="entry name" value="Protease 3"/>
    <property type="match status" value="1"/>
</dbReference>
<dbReference type="FunFam" id="3.30.830.10:FF:000005">
    <property type="entry name" value="nardilysin isoform X1"/>
    <property type="match status" value="1"/>
</dbReference>
<dbReference type="InterPro" id="IPR011249">
    <property type="entry name" value="Metalloenz_LuxS/M16"/>
</dbReference>
<evidence type="ECO:0000256" key="3">
    <source>
        <dbReference type="ARBA" id="ARBA00007261"/>
    </source>
</evidence>
<evidence type="ECO:0000259" key="17">
    <source>
        <dbReference type="Pfam" id="PF05193"/>
    </source>
</evidence>
<keyword evidence="7" id="KW-0479">Metal-binding</keyword>
<evidence type="ECO:0000259" key="16">
    <source>
        <dbReference type="Pfam" id="PF00675"/>
    </source>
</evidence>
<evidence type="ECO:0000256" key="6">
    <source>
        <dbReference type="ARBA" id="ARBA00022670"/>
    </source>
</evidence>
<evidence type="ECO:0000256" key="2">
    <source>
        <dbReference type="ARBA" id="ARBA00002184"/>
    </source>
</evidence>
<comment type="similarity">
    <text evidence="3 14">Belongs to the peptidase M16 family.</text>
</comment>
<evidence type="ECO:0000256" key="9">
    <source>
        <dbReference type="ARBA" id="ARBA00022833"/>
    </source>
</evidence>
<dbReference type="EC" id="3.4.24.55" evidence="4"/>
<keyword evidence="9" id="KW-0862">Zinc</keyword>
<evidence type="ECO:0000259" key="19">
    <source>
        <dbReference type="Pfam" id="PF22456"/>
    </source>
</evidence>
<keyword evidence="15" id="KW-0175">Coiled coil</keyword>
<dbReference type="PROSITE" id="PS00143">
    <property type="entry name" value="INSULINASE"/>
    <property type="match status" value="1"/>
</dbReference>
<comment type="function">
    <text evidence="2">Endopeptidase that degrades small peptides of less than 7 kDa, such as glucagon and insulin.</text>
</comment>
<dbReference type="AlphaFoldDB" id="A0A450V1H6"/>
<evidence type="ECO:0000256" key="14">
    <source>
        <dbReference type="RuleBase" id="RU004447"/>
    </source>
</evidence>
<dbReference type="EMBL" id="CAADFF010000126">
    <property type="protein sequence ID" value="VFJ98684.1"/>
    <property type="molecule type" value="Genomic_DNA"/>
</dbReference>
<dbReference type="InterPro" id="IPR007863">
    <property type="entry name" value="Peptidase_M16_C"/>
</dbReference>
<feature type="domain" description="Coenzyme PQQ synthesis protein F-like C-terminal lobe" evidence="19">
    <location>
        <begin position="842"/>
        <end position="941"/>
    </location>
</feature>
<evidence type="ECO:0000256" key="1">
    <source>
        <dbReference type="ARBA" id="ARBA00001947"/>
    </source>
</evidence>
<dbReference type="Pfam" id="PF05193">
    <property type="entry name" value="Peptidase_M16_C"/>
    <property type="match status" value="1"/>
</dbReference>
<keyword evidence="10" id="KW-0482">Metalloprotease</keyword>
<evidence type="ECO:0000256" key="10">
    <source>
        <dbReference type="ARBA" id="ARBA00023049"/>
    </source>
</evidence>
<evidence type="ECO:0000256" key="5">
    <source>
        <dbReference type="ARBA" id="ARBA00017565"/>
    </source>
</evidence>
<proteinExistence type="inferred from homology"/>
<evidence type="ECO:0000256" key="15">
    <source>
        <dbReference type="SAM" id="Coils"/>
    </source>
</evidence>